<evidence type="ECO:0000313" key="1">
    <source>
        <dbReference type="EMBL" id="DAD38136.1"/>
    </source>
</evidence>
<gene>
    <name evidence="1" type="ORF">HUJ06_008777</name>
</gene>
<dbReference type="AlphaFoldDB" id="A0A822Z558"/>
<comment type="caution">
    <text evidence="1">The sequence shown here is derived from an EMBL/GenBank/DDBJ whole genome shotgun (WGS) entry which is preliminary data.</text>
</comment>
<organism evidence="1 2">
    <name type="scientific">Nelumbo nucifera</name>
    <name type="common">Sacred lotus</name>
    <dbReference type="NCBI Taxonomy" id="4432"/>
    <lineage>
        <taxon>Eukaryota</taxon>
        <taxon>Viridiplantae</taxon>
        <taxon>Streptophyta</taxon>
        <taxon>Embryophyta</taxon>
        <taxon>Tracheophyta</taxon>
        <taxon>Spermatophyta</taxon>
        <taxon>Magnoliopsida</taxon>
        <taxon>Proteales</taxon>
        <taxon>Nelumbonaceae</taxon>
        <taxon>Nelumbo</taxon>
    </lineage>
</organism>
<keyword evidence="2" id="KW-1185">Reference proteome</keyword>
<proteinExistence type="predicted"/>
<name>A0A822Z558_NELNU</name>
<accession>A0A822Z558</accession>
<evidence type="ECO:0000313" key="2">
    <source>
        <dbReference type="Proteomes" id="UP000607653"/>
    </source>
</evidence>
<reference evidence="1 2" key="1">
    <citation type="journal article" date="2020" name="Mol. Biol. Evol.">
        <title>Distinct Expression and Methylation Patterns for Genes with Different Fates following a Single Whole-Genome Duplication in Flowering Plants.</title>
        <authorList>
            <person name="Shi T."/>
            <person name="Rahmani R.S."/>
            <person name="Gugger P.F."/>
            <person name="Wang M."/>
            <person name="Li H."/>
            <person name="Zhang Y."/>
            <person name="Li Z."/>
            <person name="Wang Q."/>
            <person name="Van de Peer Y."/>
            <person name="Marchal K."/>
            <person name="Chen J."/>
        </authorList>
    </citation>
    <scope>NUCLEOTIDE SEQUENCE [LARGE SCALE GENOMIC DNA]</scope>
    <source>
        <tissue evidence="1">Leaf</tissue>
    </source>
</reference>
<protein>
    <submittedName>
        <fullName evidence="1">Uncharacterized protein</fullName>
    </submittedName>
</protein>
<sequence>MRRDTKLCSNTNQGKPNTDKLLQRGALNKYLEEKIFPQLQRKAARKSFYVHTNVQRREHFLRISTLRSVYEVLPVNVKENSKLPRYLRSFSSTDILSSGWILLKPSTIPSLSQYGSSALRLEYREKTVQ</sequence>
<dbReference type="EMBL" id="DUZY01000004">
    <property type="protein sequence ID" value="DAD38136.1"/>
    <property type="molecule type" value="Genomic_DNA"/>
</dbReference>
<dbReference type="Proteomes" id="UP000607653">
    <property type="component" value="Unassembled WGS sequence"/>
</dbReference>